<evidence type="ECO:0000313" key="1">
    <source>
        <dbReference type="EMBL" id="GAC43544.1"/>
    </source>
</evidence>
<gene>
    <name evidence="1" type="ORF">PPOP_2927</name>
</gene>
<name>M9M3E8_PAEPP</name>
<evidence type="ECO:0000313" key="2">
    <source>
        <dbReference type="Proteomes" id="UP000029453"/>
    </source>
</evidence>
<dbReference type="EMBL" id="BALG01000224">
    <property type="protein sequence ID" value="GAC43544.1"/>
    <property type="molecule type" value="Genomic_DNA"/>
</dbReference>
<proteinExistence type="predicted"/>
<organism evidence="1 2">
    <name type="scientific">Paenibacillus popilliae ATCC 14706</name>
    <dbReference type="NCBI Taxonomy" id="1212764"/>
    <lineage>
        <taxon>Bacteria</taxon>
        <taxon>Bacillati</taxon>
        <taxon>Bacillota</taxon>
        <taxon>Bacilli</taxon>
        <taxon>Bacillales</taxon>
        <taxon>Paenibacillaceae</taxon>
        <taxon>Paenibacillus</taxon>
    </lineage>
</organism>
<dbReference type="AlphaFoldDB" id="M9M3E8"/>
<keyword evidence="2" id="KW-1185">Reference proteome</keyword>
<reference evidence="1 2" key="1">
    <citation type="submission" date="2012-10" db="EMBL/GenBank/DDBJ databases">
        <title>Draft Genome Sequence of Paenibacillus popilliae ATCC 14706T.</title>
        <authorList>
            <person name="Iiyama K."/>
            <person name="Mori K."/>
            <person name="Mon H."/>
            <person name="Chieda Y."/>
            <person name="Lee J.M."/>
            <person name="Kusakabe T."/>
            <person name="Tashiro K."/>
            <person name="Asano S."/>
            <person name="Yasunaga-Aoki C."/>
            <person name="Shimizu S."/>
        </authorList>
    </citation>
    <scope>NUCLEOTIDE SEQUENCE [LARGE SCALE GENOMIC DNA]</scope>
    <source>
        <strain evidence="1 2">ATCC 14706</strain>
    </source>
</reference>
<protein>
    <submittedName>
        <fullName evidence="1">Uncharacterized protein conserved in bacteria</fullName>
    </submittedName>
</protein>
<comment type="caution">
    <text evidence="1">The sequence shown here is derived from an EMBL/GenBank/DDBJ whole genome shotgun (WGS) entry which is preliminary data.</text>
</comment>
<dbReference type="Proteomes" id="UP000029453">
    <property type="component" value="Unassembled WGS sequence"/>
</dbReference>
<accession>M9M3E8</accession>
<sequence length="159" mass="17952">MNFHFDAIIGGCEFVKNEPTLRQRRSIDDYYIKDASHQEIGGNVKAKKTFTGPGEMEMNEKVSLSSTMSSELSGNFGISGVSMASKLGATWVEGQEYSGKYKVKVPKGKTYRLYLFPNYNLYTFQIYKKGLFKDTYQGSFEFKEPSGVTVAQQDITGWQ</sequence>